<evidence type="ECO:0000313" key="3">
    <source>
        <dbReference type="EMBL" id="OWF53039.1"/>
    </source>
</evidence>
<gene>
    <name evidence="3" type="ORF">KP79_PYT22415</name>
</gene>
<accession>A0A210QWA1</accession>
<organism evidence="3 4">
    <name type="scientific">Mizuhopecten yessoensis</name>
    <name type="common">Japanese scallop</name>
    <name type="synonym">Patinopecten yessoensis</name>
    <dbReference type="NCBI Taxonomy" id="6573"/>
    <lineage>
        <taxon>Eukaryota</taxon>
        <taxon>Metazoa</taxon>
        <taxon>Spiralia</taxon>
        <taxon>Lophotrochozoa</taxon>
        <taxon>Mollusca</taxon>
        <taxon>Bivalvia</taxon>
        <taxon>Autobranchia</taxon>
        <taxon>Pteriomorphia</taxon>
        <taxon>Pectinida</taxon>
        <taxon>Pectinoidea</taxon>
        <taxon>Pectinidae</taxon>
        <taxon>Mizuhopecten</taxon>
    </lineage>
</organism>
<dbReference type="InterPro" id="IPR050958">
    <property type="entry name" value="Cell_Adh-Cytoskel_Orgn"/>
</dbReference>
<keyword evidence="2" id="KW-1015">Disulfide bond</keyword>
<dbReference type="GO" id="GO:0007156">
    <property type="term" value="P:homophilic cell adhesion via plasma membrane adhesion molecules"/>
    <property type="evidence" value="ECO:0007669"/>
    <property type="project" value="TreeGrafter"/>
</dbReference>
<protein>
    <recommendedName>
        <fullName evidence="5">Ig-like domain-containing protein</fullName>
    </recommendedName>
</protein>
<dbReference type="GO" id="GO:0005886">
    <property type="term" value="C:plasma membrane"/>
    <property type="evidence" value="ECO:0007669"/>
    <property type="project" value="TreeGrafter"/>
</dbReference>
<dbReference type="PANTHER" id="PTHR45080:SF8">
    <property type="entry name" value="IG-LIKE DOMAIN-CONTAINING PROTEIN"/>
    <property type="match status" value="1"/>
</dbReference>
<dbReference type="Proteomes" id="UP000242188">
    <property type="component" value="Unassembled WGS sequence"/>
</dbReference>
<reference evidence="3 4" key="1">
    <citation type="journal article" date="2017" name="Nat. Ecol. Evol.">
        <title>Scallop genome provides insights into evolution of bilaterian karyotype and development.</title>
        <authorList>
            <person name="Wang S."/>
            <person name="Zhang J."/>
            <person name="Jiao W."/>
            <person name="Li J."/>
            <person name="Xun X."/>
            <person name="Sun Y."/>
            <person name="Guo X."/>
            <person name="Huan P."/>
            <person name="Dong B."/>
            <person name="Zhang L."/>
            <person name="Hu X."/>
            <person name="Sun X."/>
            <person name="Wang J."/>
            <person name="Zhao C."/>
            <person name="Wang Y."/>
            <person name="Wang D."/>
            <person name="Huang X."/>
            <person name="Wang R."/>
            <person name="Lv J."/>
            <person name="Li Y."/>
            <person name="Zhang Z."/>
            <person name="Liu B."/>
            <person name="Lu W."/>
            <person name="Hui Y."/>
            <person name="Liang J."/>
            <person name="Zhou Z."/>
            <person name="Hou R."/>
            <person name="Li X."/>
            <person name="Liu Y."/>
            <person name="Li H."/>
            <person name="Ning X."/>
            <person name="Lin Y."/>
            <person name="Zhao L."/>
            <person name="Xing Q."/>
            <person name="Dou J."/>
            <person name="Li Y."/>
            <person name="Mao J."/>
            <person name="Guo H."/>
            <person name="Dou H."/>
            <person name="Li T."/>
            <person name="Mu C."/>
            <person name="Jiang W."/>
            <person name="Fu Q."/>
            <person name="Fu X."/>
            <person name="Miao Y."/>
            <person name="Liu J."/>
            <person name="Yu Q."/>
            <person name="Li R."/>
            <person name="Liao H."/>
            <person name="Li X."/>
            <person name="Kong Y."/>
            <person name="Jiang Z."/>
            <person name="Chourrout D."/>
            <person name="Li R."/>
            <person name="Bao Z."/>
        </authorList>
    </citation>
    <scope>NUCLEOTIDE SEQUENCE [LARGE SCALE GENOMIC DNA]</scope>
    <source>
        <strain evidence="3 4">PY_sf001</strain>
    </source>
</reference>
<dbReference type="PANTHER" id="PTHR45080">
    <property type="entry name" value="CONTACTIN 5"/>
    <property type="match status" value="1"/>
</dbReference>
<comment type="caution">
    <text evidence="3">The sequence shown here is derived from an EMBL/GenBank/DDBJ whole genome shotgun (WGS) entry which is preliminary data.</text>
</comment>
<keyword evidence="1" id="KW-0732">Signal</keyword>
<dbReference type="SUPFAM" id="SSF48726">
    <property type="entry name" value="Immunoglobulin"/>
    <property type="match status" value="2"/>
</dbReference>
<proteinExistence type="predicted"/>
<sequence length="158" mass="17378">MVPKEHSESTVLTITSASEEDYGTYDVIVSNDGGQAVIPVKLTVHEEGIPKVVGEMTAVVSNSTGEISATFYSSSSYRLIRWLKQDNEISSDSSKYIIINEDIDIEILSKGETVAKTGTKTRLRVTSPNDNDYGLYSVQIYNHAGMTERSTTLEKECT</sequence>
<evidence type="ECO:0000256" key="1">
    <source>
        <dbReference type="ARBA" id="ARBA00022729"/>
    </source>
</evidence>
<dbReference type="EMBL" id="NEDP02001538">
    <property type="protein sequence ID" value="OWF53039.1"/>
    <property type="molecule type" value="Genomic_DNA"/>
</dbReference>
<dbReference type="InterPro" id="IPR036179">
    <property type="entry name" value="Ig-like_dom_sf"/>
</dbReference>
<name>A0A210QWA1_MIZYE</name>
<dbReference type="InterPro" id="IPR013783">
    <property type="entry name" value="Ig-like_fold"/>
</dbReference>
<evidence type="ECO:0000256" key="2">
    <source>
        <dbReference type="ARBA" id="ARBA00023157"/>
    </source>
</evidence>
<evidence type="ECO:0000313" key="4">
    <source>
        <dbReference type="Proteomes" id="UP000242188"/>
    </source>
</evidence>
<dbReference type="GO" id="GO:0008046">
    <property type="term" value="F:axon guidance receptor activity"/>
    <property type="evidence" value="ECO:0007669"/>
    <property type="project" value="TreeGrafter"/>
</dbReference>
<dbReference type="GO" id="GO:0030424">
    <property type="term" value="C:axon"/>
    <property type="evidence" value="ECO:0007669"/>
    <property type="project" value="TreeGrafter"/>
</dbReference>
<dbReference type="Gene3D" id="2.60.40.10">
    <property type="entry name" value="Immunoglobulins"/>
    <property type="match status" value="2"/>
</dbReference>
<keyword evidence="4" id="KW-1185">Reference proteome</keyword>
<dbReference type="GO" id="GO:0043025">
    <property type="term" value="C:neuronal cell body"/>
    <property type="evidence" value="ECO:0007669"/>
    <property type="project" value="TreeGrafter"/>
</dbReference>
<dbReference type="AlphaFoldDB" id="A0A210QWA1"/>
<dbReference type="GO" id="GO:0050808">
    <property type="term" value="P:synapse organization"/>
    <property type="evidence" value="ECO:0007669"/>
    <property type="project" value="TreeGrafter"/>
</dbReference>
<evidence type="ECO:0008006" key="5">
    <source>
        <dbReference type="Google" id="ProtNLM"/>
    </source>
</evidence>